<evidence type="ECO:0000256" key="1">
    <source>
        <dbReference type="SAM" id="MobiDB-lite"/>
    </source>
</evidence>
<feature type="region of interest" description="Disordered" evidence="1">
    <location>
        <begin position="183"/>
        <end position="304"/>
    </location>
</feature>
<accession>A0A9P4GAL0</accession>
<name>A0A9P4GAL0_9PLEO</name>
<dbReference type="RefSeq" id="XP_040784604.1">
    <property type="nucleotide sequence ID" value="XM_040929300.1"/>
</dbReference>
<organism evidence="2 3">
    <name type="scientific">Cucurbitaria berberidis CBS 394.84</name>
    <dbReference type="NCBI Taxonomy" id="1168544"/>
    <lineage>
        <taxon>Eukaryota</taxon>
        <taxon>Fungi</taxon>
        <taxon>Dikarya</taxon>
        <taxon>Ascomycota</taxon>
        <taxon>Pezizomycotina</taxon>
        <taxon>Dothideomycetes</taxon>
        <taxon>Pleosporomycetidae</taxon>
        <taxon>Pleosporales</taxon>
        <taxon>Pleosporineae</taxon>
        <taxon>Cucurbitariaceae</taxon>
        <taxon>Cucurbitaria</taxon>
    </lineage>
</organism>
<feature type="compositionally biased region" description="Polar residues" evidence="1">
    <location>
        <begin position="40"/>
        <end position="51"/>
    </location>
</feature>
<keyword evidence="3" id="KW-1185">Reference proteome</keyword>
<proteinExistence type="predicted"/>
<evidence type="ECO:0000313" key="2">
    <source>
        <dbReference type="EMBL" id="KAF1842041.1"/>
    </source>
</evidence>
<sequence>MFPSAKDPRKTSILDDSVGLELNLAQQGNGKGKGKNRQNTAGGFSFSSSRNAGVVKSKPAPTARATQNLGARFYERDGLKIPLYEKKGKKRAHARASVGLRNKSEEELLSIVGEYAGTEVMREFKQRARNKKEIAEWIEAKETLALGPNPKSQLNRKSQAEITKGEYLEDKLTGVATQLEANGATRPDKVARGRNSSTPTPTAKLKESKVHKSTEAHDAFIVQSNRTSPAKVAPSVDKKRGAPDGALDGQPHLKHQKLDSQANMPSTDVISTNGLPAKKKATKPMAELSAHTESAHSPTTQSAERISATDLLQALMNDVGLSPSQVETSTRIVALPKHGENRVLTVTSNTKTGQVTLHDTGIPSCYNDYNGSQAVQAITPYLKKGKHGPNGDFFSDPARATGKGHDYDPDDTKRYDEFLHFRCFFYKRYPSYPKLHEGEKIEPEVKAAWDVQQAWYGKFSEKYPGRRLDQWPCGCRKLCEESESESESEEE</sequence>
<reference evidence="2" key="1">
    <citation type="submission" date="2020-01" db="EMBL/GenBank/DDBJ databases">
        <authorList>
            <consortium name="DOE Joint Genome Institute"/>
            <person name="Haridas S."/>
            <person name="Albert R."/>
            <person name="Binder M."/>
            <person name="Bloem J."/>
            <person name="Labutti K."/>
            <person name="Salamov A."/>
            <person name="Andreopoulos B."/>
            <person name="Baker S.E."/>
            <person name="Barry K."/>
            <person name="Bills G."/>
            <person name="Bluhm B.H."/>
            <person name="Cannon C."/>
            <person name="Castanera R."/>
            <person name="Culley D.E."/>
            <person name="Daum C."/>
            <person name="Ezra D."/>
            <person name="Gonzalez J.B."/>
            <person name="Henrissat B."/>
            <person name="Kuo A."/>
            <person name="Liang C."/>
            <person name="Lipzen A."/>
            <person name="Lutzoni F."/>
            <person name="Magnuson J."/>
            <person name="Mondo S."/>
            <person name="Nolan M."/>
            <person name="Ohm R."/>
            <person name="Pangilinan J."/>
            <person name="Park H.-J."/>
            <person name="Ramirez L."/>
            <person name="Alfaro M."/>
            <person name="Sun H."/>
            <person name="Tritt A."/>
            <person name="Yoshinaga Y."/>
            <person name="Zwiers L.-H."/>
            <person name="Turgeon B.G."/>
            <person name="Goodwin S.B."/>
            <person name="Spatafora J.W."/>
            <person name="Crous P.W."/>
            <person name="Grigoriev I.V."/>
        </authorList>
    </citation>
    <scope>NUCLEOTIDE SEQUENCE</scope>
    <source>
        <strain evidence="2">CBS 394.84</strain>
    </source>
</reference>
<comment type="caution">
    <text evidence="2">The sequence shown here is derived from an EMBL/GenBank/DDBJ whole genome shotgun (WGS) entry which is preliminary data.</text>
</comment>
<feature type="region of interest" description="Disordered" evidence="1">
    <location>
        <begin position="24"/>
        <end position="63"/>
    </location>
</feature>
<feature type="compositionally biased region" description="Basic and acidic residues" evidence="1">
    <location>
        <begin position="204"/>
        <end position="218"/>
    </location>
</feature>
<feature type="compositionally biased region" description="Polar residues" evidence="1">
    <location>
        <begin position="291"/>
        <end position="304"/>
    </location>
</feature>
<dbReference type="Proteomes" id="UP000800039">
    <property type="component" value="Unassembled WGS sequence"/>
</dbReference>
<gene>
    <name evidence="2" type="ORF">K460DRAFT_291673</name>
</gene>
<dbReference type="AlphaFoldDB" id="A0A9P4GAL0"/>
<protein>
    <submittedName>
        <fullName evidence="2">Uncharacterized protein</fullName>
    </submittedName>
</protein>
<evidence type="ECO:0000313" key="3">
    <source>
        <dbReference type="Proteomes" id="UP000800039"/>
    </source>
</evidence>
<dbReference type="OrthoDB" id="3793790at2759"/>
<feature type="compositionally biased region" description="Polar residues" evidence="1">
    <location>
        <begin position="259"/>
        <end position="274"/>
    </location>
</feature>
<dbReference type="EMBL" id="ML976618">
    <property type="protein sequence ID" value="KAF1842041.1"/>
    <property type="molecule type" value="Genomic_DNA"/>
</dbReference>
<dbReference type="GeneID" id="63846552"/>